<dbReference type="EC" id="2.4.-.-" evidence="3"/>
<accession>A0ABT0Z422</accession>
<dbReference type="Pfam" id="PF13439">
    <property type="entry name" value="Glyco_transf_4"/>
    <property type="match status" value="1"/>
</dbReference>
<proteinExistence type="predicted"/>
<keyword evidence="3" id="KW-0808">Transferase</keyword>
<dbReference type="Proteomes" id="UP001155077">
    <property type="component" value="Unassembled WGS sequence"/>
</dbReference>
<evidence type="ECO:0000259" key="1">
    <source>
        <dbReference type="Pfam" id="PF00534"/>
    </source>
</evidence>
<reference evidence="3" key="1">
    <citation type="submission" date="2022-06" db="EMBL/GenBank/DDBJ databases">
        <title>Gramella sediminis sp. nov., isolated from deep-sea sediment of the Indian Ocean.</title>
        <authorList>
            <person name="Yang L."/>
        </authorList>
    </citation>
    <scope>NUCLEOTIDE SEQUENCE</scope>
    <source>
        <strain evidence="3">HMD3159</strain>
    </source>
</reference>
<dbReference type="PANTHER" id="PTHR12526:SF630">
    <property type="entry name" value="GLYCOSYLTRANSFERASE"/>
    <property type="match status" value="1"/>
</dbReference>
<dbReference type="GO" id="GO:0016757">
    <property type="term" value="F:glycosyltransferase activity"/>
    <property type="evidence" value="ECO:0007669"/>
    <property type="project" value="UniProtKB-KW"/>
</dbReference>
<dbReference type="Pfam" id="PF00534">
    <property type="entry name" value="Glycos_transf_1"/>
    <property type="match status" value="1"/>
</dbReference>
<dbReference type="InterPro" id="IPR028098">
    <property type="entry name" value="Glyco_trans_4-like_N"/>
</dbReference>
<comment type="caution">
    <text evidence="3">The sequence shown here is derived from an EMBL/GenBank/DDBJ whole genome shotgun (WGS) entry which is preliminary data.</text>
</comment>
<evidence type="ECO:0000313" key="3">
    <source>
        <dbReference type="EMBL" id="MCM8570481.1"/>
    </source>
</evidence>
<keyword evidence="4" id="KW-1185">Reference proteome</keyword>
<protein>
    <submittedName>
        <fullName evidence="3">Glycosyltransferase</fullName>
        <ecNumber evidence="3">2.4.-.-</ecNumber>
    </submittedName>
</protein>
<keyword evidence="3" id="KW-0328">Glycosyltransferase</keyword>
<gene>
    <name evidence="3" type="ORF">NE848_13890</name>
</gene>
<dbReference type="EMBL" id="JAMSCK010000005">
    <property type="protein sequence ID" value="MCM8570481.1"/>
    <property type="molecule type" value="Genomic_DNA"/>
</dbReference>
<organism evidence="3 4">
    <name type="scientific">Gramella jeungdoensis</name>
    <dbReference type="NCBI Taxonomy" id="708091"/>
    <lineage>
        <taxon>Bacteria</taxon>
        <taxon>Pseudomonadati</taxon>
        <taxon>Bacteroidota</taxon>
        <taxon>Flavobacteriia</taxon>
        <taxon>Flavobacteriales</taxon>
        <taxon>Flavobacteriaceae</taxon>
        <taxon>Christiangramia</taxon>
    </lineage>
</organism>
<dbReference type="SUPFAM" id="SSF53756">
    <property type="entry name" value="UDP-Glycosyltransferase/glycogen phosphorylase"/>
    <property type="match status" value="1"/>
</dbReference>
<dbReference type="Gene3D" id="3.40.50.2000">
    <property type="entry name" value="Glycogen Phosphorylase B"/>
    <property type="match status" value="2"/>
</dbReference>
<evidence type="ECO:0000259" key="2">
    <source>
        <dbReference type="Pfam" id="PF13439"/>
    </source>
</evidence>
<evidence type="ECO:0000313" key="4">
    <source>
        <dbReference type="Proteomes" id="UP001155077"/>
    </source>
</evidence>
<feature type="domain" description="Glycosyl transferase family 1" evidence="1">
    <location>
        <begin position="181"/>
        <end position="345"/>
    </location>
</feature>
<sequence length="370" mass="41828">MRKIKILHIIKSLGRGGAEMLLPETLCLHSEKFEFHYIYFLPWKDQMVNEIKAKGGKVTCFSAKNNVELILKHSKVIKYCKDNDIRLIHAHLPWSGFLARLIFKKTAIPVVYTEHNIQERYHIATKNLNKLSFNWQSMALGVSNDASDSIKKNINPKIPVRTLLNGVNTEKFKRDIQKGINIREKYNIPVNAIVIGNIAVFREQKNLPAWLKAFKLIVEQNPDVYGILVGAGPEEDKIKSLSQQYGLESRLVFPGLQTDTVSFFSAMDIFMMSSSFEGLPVALLEAMSMECAIISTSAGGVKEAVFDGESGMLCQINNHNKLAEHCLKLINNRALLNNLKKGARSRVVDNFSMRNMVNELESTYLSVLKK</sequence>
<dbReference type="RefSeq" id="WP_252114647.1">
    <property type="nucleotide sequence ID" value="NZ_JAMSCK010000005.1"/>
</dbReference>
<feature type="domain" description="Glycosyltransferase subfamily 4-like N-terminal" evidence="2">
    <location>
        <begin position="54"/>
        <end position="171"/>
    </location>
</feature>
<dbReference type="PANTHER" id="PTHR12526">
    <property type="entry name" value="GLYCOSYLTRANSFERASE"/>
    <property type="match status" value="1"/>
</dbReference>
<name>A0ABT0Z422_9FLAO</name>
<dbReference type="InterPro" id="IPR001296">
    <property type="entry name" value="Glyco_trans_1"/>
</dbReference>